<accession>H0QXG6</accession>
<sequence>MVSVSVREWKTMVNEAIDILGQPWEAVGSGRNLILTPGGCDGWWMSYIYLSPSSIGELIAYNAFLGRAMQAKHTGDRGADARDLQFDGPRRRASEWLNPEALAIFAQAANDQLFATNPTPAEWLAAAEESHAFWLAADDRSMYERMFGPGKQRLVALRVICQSRSREELVADVEWVLADKHIRDYPPISTRVGEGPRVVDFFTELRDLLVADDRSGVEELILRTRAESLAIMSIRNTGNPEFPKGASL</sequence>
<dbReference type="EMBL" id="BAEH01000035">
    <property type="protein sequence ID" value="GAB17517.1"/>
    <property type="molecule type" value="Genomic_DNA"/>
</dbReference>
<dbReference type="OrthoDB" id="4375773at2"/>
<gene>
    <name evidence="1" type="ORF">GOEFS_035_00490</name>
</gene>
<proteinExistence type="predicted"/>
<organism evidence="1 2">
    <name type="scientific">Gordonia effusa NBRC 100432</name>
    <dbReference type="NCBI Taxonomy" id="1077974"/>
    <lineage>
        <taxon>Bacteria</taxon>
        <taxon>Bacillati</taxon>
        <taxon>Actinomycetota</taxon>
        <taxon>Actinomycetes</taxon>
        <taxon>Mycobacteriales</taxon>
        <taxon>Gordoniaceae</taxon>
        <taxon>Gordonia</taxon>
    </lineage>
</organism>
<evidence type="ECO:0000313" key="2">
    <source>
        <dbReference type="Proteomes" id="UP000035034"/>
    </source>
</evidence>
<protein>
    <submittedName>
        <fullName evidence="1">Uncharacterized protein</fullName>
    </submittedName>
</protein>
<dbReference type="AlphaFoldDB" id="H0QXG6"/>
<dbReference type="RefSeq" id="WP_007316855.1">
    <property type="nucleotide sequence ID" value="NZ_BAEH01000035.1"/>
</dbReference>
<dbReference type="STRING" id="1077974.GOEFS_035_00490"/>
<name>H0QXG6_9ACTN</name>
<reference evidence="1 2" key="1">
    <citation type="submission" date="2011-12" db="EMBL/GenBank/DDBJ databases">
        <title>Whole genome shotgun sequence of Gordonia effusa NBRC 100432.</title>
        <authorList>
            <person name="Yoshida I."/>
            <person name="Takarada H."/>
            <person name="Hosoyama A."/>
            <person name="Tsuchikane K."/>
            <person name="Katsumata H."/>
            <person name="Yamazaki S."/>
            <person name="Fujita N."/>
        </authorList>
    </citation>
    <scope>NUCLEOTIDE SEQUENCE [LARGE SCALE GENOMIC DNA]</scope>
    <source>
        <strain evidence="1 2">NBRC 100432</strain>
    </source>
</reference>
<keyword evidence="2" id="KW-1185">Reference proteome</keyword>
<comment type="caution">
    <text evidence="1">The sequence shown here is derived from an EMBL/GenBank/DDBJ whole genome shotgun (WGS) entry which is preliminary data.</text>
</comment>
<evidence type="ECO:0000313" key="1">
    <source>
        <dbReference type="EMBL" id="GAB17517.1"/>
    </source>
</evidence>
<dbReference type="Proteomes" id="UP000035034">
    <property type="component" value="Unassembled WGS sequence"/>
</dbReference>